<dbReference type="EMBL" id="JAODUP010000278">
    <property type="protein sequence ID" value="KAK2154065.1"/>
    <property type="molecule type" value="Genomic_DNA"/>
</dbReference>
<dbReference type="AlphaFoldDB" id="A0AAD9JKT2"/>
<feature type="domain" description="CS" evidence="1">
    <location>
        <begin position="13"/>
        <end position="103"/>
    </location>
</feature>
<dbReference type="PANTHER" id="PTHR12356">
    <property type="entry name" value="NUCLEAR MOVEMENT PROTEIN NUDC"/>
    <property type="match status" value="1"/>
</dbReference>
<dbReference type="PANTHER" id="PTHR12356:SF18">
    <property type="entry name" value="NUDC DOMAIN-CONTAINING PROTEIN 2"/>
    <property type="match status" value="1"/>
</dbReference>
<dbReference type="InterPro" id="IPR007052">
    <property type="entry name" value="CS_dom"/>
</dbReference>
<dbReference type="FunFam" id="1.20.5.740:FF:000001">
    <property type="entry name" value="nudC domain-containing protein 2"/>
    <property type="match status" value="1"/>
</dbReference>
<dbReference type="PROSITE" id="PS51203">
    <property type="entry name" value="CS"/>
    <property type="match status" value="1"/>
</dbReference>
<protein>
    <recommendedName>
        <fullName evidence="1">CS domain-containing protein</fullName>
    </recommendedName>
</protein>
<name>A0AAD9JKT2_9ANNE</name>
<comment type="caution">
    <text evidence="2">The sequence shown here is derived from an EMBL/GenBank/DDBJ whole genome shotgun (WGS) entry which is preliminary data.</text>
</comment>
<dbReference type="InterPro" id="IPR008978">
    <property type="entry name" value="HSP20-like_chaperone"/>
</dbReference>
<sequence length="154" mass="17236">MAFFDDRSGIVPCQTPWGQWWQTMDEVFVEINVAEGTRAKDIKCTISTTHLSVVVTGETVIEGDLPDKIHSSDSLWTLEDKKFLRICLGKTNKSASNCWNSLLVGQYEADPYIIDQMQQKMTLQRFQYENPGMDFSGASVTGNYQSGGPELPSS</sequence>
<reference evidence="2" key="1">
    <citation type="journal article" date="2023" name="Mol. Biol. Evol.">
        <title>Third-Generation Sequencing Reveals the Adaptive Role of the Epigenome in Three Deep-Sea Polychaetes.</title>
        <authorList>
            <person name="Perez M."/>
            <person name="Aroh O."/>
            <person name="Sun Y."/>
            <person name="Lan Y."/>
            <person name="Juniper S.K."/>
            <person name="Young C.R."/>
            <person name="Angers B."/>
            <person name="Qian P.Y."/>
        </authorList>
    </citation>
    <scope>NUCLEOTIDE SEQUENCE</scope>
    <source>
        <strain evidence="2">P08H-3</strain>
    </source>
</reference>
<evidence type="ECO:0000313" key="2">
    <source>
        <dbReference type="EMBL" id="KAK2154065.1"/>
    </source>
</evidence>
<proteinExistence type="predicted"/>
<accession>A0AAD9JKT2</accession>
<dbReference type="GO" id="GO:0005737">
    <property type="term" value="C:cytoplasm"/>
    <property type="evidence" value="ECO:0007669"/>
    <property type="project" value="TreeGrafter"/>
</dbReference>
<dbReference type="Pfam" id="PF04969">
    <property type="entry name" value="CS"/>
    <property type="match status" value="1"/>
</dbReference>
<dbReference type="GO" id="GO:0006457">
    <property type="term" value="P:protein folding"/>
    <property type="evidence" value="ECO:0007669"/>
    <property type="project" value="TreeGrafter"/>
</dbReference>
<dbReference type="Gene3D" id="2.60.40.790">
    <property type="match status" value="1"/>
</dbReference>
<organism evidence="2 3">
    <name type="scientific">Paralvinella palmiformis</name>
    <dbReference type="NCBI Taxonomy" id="53620"/>
    <lineage>
        <taxon>Eukaryota</taxon>
        <taxon>Metazoa</taxon>
        <taxon>Spiralia</taxon>
        <taxon>Lophotrochozoa</taxon>
        <taxon>Annelida</taxon>
        <taxon>Polychaeta</taxon>
        <taxon>Sedentaria</taxon>
        <taxon>Canalipalpata</taxon>
        <taxon>Terebellida</taxon>
        <taxon>Terebelliformia</taxon>
        <taxon>Alvinellidae</taxon>
        <taxon>Paralvinella</taxon>
    </lineage>
</organism>
<dbReference type="Gene3D" id="1.20.5.740">
    <property type="entry name" value="Single helix bin"/>
    <property type="match status" value="1"/>
</dbReference>
<keyword evidence="3" id="KW-1185">Reference proteome</keyword>
<gene>
    <name evidence="2" type="ORF">LSH36_278g06062</name>
</gene>
<dbReference type="Proteomes" id="UP001208570">
    <property type="component" value="Unassembled WGS sequence"/>
</dbReference>
<dbReference type="GO" id="GO:0051082">
    <property type="term" value="F:unfolded protein binding"/>
    <property type="evidence" value="ECO:0007669"/>
    <property type="project" value="TreeGrafter"/>
</dbReference>
<dbReference type="InterPro" id="IPR037898">
    <property type="entry name" value="NudC_fam"/>
</dbReference>
<dbReference type="SUPFAM" id="SSF49764">
    <property type="entry name" value="HSP20-like chaperones"/>
    <property type="match status" value="1"/>
</dbReference>
<evidence type="ECO:0000259" key="1">
    <source>
        <dbReference type="PROSITE" id="PS51203"/>
    </source>
</evidence>
<evidence type="ECO:0000313" key="3">
    <source>
        <dbReference type="Proteomes" id="UP001208570"/>
    </source>
</evidence>